<dbReference type="RefSeq" id="WP_150935278.1">
    <property type="nucleotide sequence ID" value="NZ_VYTZ01000007.1"/>
</dbReference>
<dbReference type="PROSITE" id="PS51903">
    <property type="entry name" value="CLP_R"/>
    <property type="match status" value="1"/>
</dbReference>
<evidence type="ECO:0000313" key="3">
    <source>
        <dbReference type="EMBL" id="KAA9376927.1"/>
    </source>
</evidence>
<evidence type="ECO:0000259" key="2">
    <source>
        <dbReference type="PROSITE" id="PS51903"/>
    </source>
</evidence>
<gene>
    <name evidence="3" type="ORF">F5972_20940</name>
</gene>
<protein>
    <recommendedName>
        <fullName evidence="2">Clp R domain-containing protein</fullName>
    </recommendedName>
</protein>
<dbReference type="EMBL" id="VYTZ01000007">
    <property type="protein sequence ID" value="KAA9376927.1"/>
    <property type="molecule type" value="Genomic_DNA"/>
</dbReference>
<dbReference type="Proteomes" id="UP000327011">
    <property type="component" value="Unassembled WGS sequence"/>
</dbReference>
<dbReference type="InterPro" id="IPR004176">
    <property type="entry name" value="Clp_R_N"/>
</dbReference>
<reference evidence="3 4" key="1">
    <citation type="submission" date="2019-09" db="EMBL/GenBank/DDBJ databases">
        <title>Screening of Novel Bioactive Compounds from Soil-Associated.</title>
        <authorList>
            <person name="Gong X."/>
        </authorList>
    </citation>
    <scope>NUCLEOTIDE SEQUENCE [LARGE SCALE GENOMIC DNA]</scope>
    <source>
        <strain evidence="3 4">Gxj-6</strain>
    </source>
</reference>
<dbReference type="InterPro" id="IPR036628">
    <property type="entry name" value="Clp_N_dom_sf"/>
</dbReference>
<sequence>MLGRFTKKSPFARVVTAAQEEARRRGDRRVGTEHLLLGLLAEPAAEPARALGAGLDDARAALDGMDREALEAIGVRVADLPPSAAPRRHPALSVGTLTTGARATVHRAVDASPTGSRDLAPRHLLTALLELERPDPAAELIERLHIDRAAVRRLL</sequence>
<feature type="domain" description="Clp R" evidence="2">
    <location>
        <begin position="1"/>
        <end position="68"/>
    </location>
</feature>
<dbReference type="SUPFAM" id="SSF81923">
    <property type="entry name" value="Double Clp-N motif"/>
    <property type="match status" value="1"/>
</dbReference>
<keyword evidence="1" id="KW-0677">Repeat</keyword>
<evidence type="ECO:0000313" key="4">
    <source>
        <dbReference type="Proteomes" id="UP000327011"/>
    </source>
</evidence>
<dbReference type="Gene3D" id="1.10.1780.10">
    <property type="entry name" value="Clp, N-terminal domain"/>
    <property type="match status" value="1"/>
</dbReference>
<organism evidence="3 4">
    <name type="scientific">Microbispora cellulosiformans</name>
    <dbReference type="NCBI Taxonomy" id="2614688"/>
    <lineage>
        <taxon>Bacteria</taxon>
        <taxon>Bacillati</taxon>
        <taxon>Actinomycetota</taxon>
        <taxon>Actinomycetes</taxon>
        <taxon>Streptosporangiales</taxon>
        <taxon>Streptosporangiaceae</taxon>
        <taxon>Microbispora</taxon>
    </lineage>
</organism>
<keyword evidence="4" id="KW-1185">Reference proteome</keyword>
<name>A0A5J5K1L8_9ACTN</name>
<dbReference type="Pfam" id="PF02861">
    <property type="entry name" value="Clp_N"/>
    <property type="match status" value="1"/>
</dbReference>
<comment type="caution">
    <text evidence="3">The sequence shown here is derived from an EMBL/GenBank/DDBJ whole genome shotgun (WGS) entry which is preliminary data.</text>
</comment>
<evidence type="ECO:0000256" key="1">
    <source>
        <dbReference type="PROSITE-ProRule" id="PRU01251"/>
    </source>
</evidence>
<accession>A0A5J5K1L8</accession>
<dbReference type="AlphaFoldDB" id="A0A5J5K1L8"/>
<proteinExistence type="predicted"/>